<evidence type="ECO:0000313" key="9">
    <source>
        <dbReference type="Proteomes" id="UP000239814"/>
    </source>
</evidence>
<keyword evidence="4 6" id="KW-1133">Transmembrane helix</keyword>
<evidence type="ECO:0000256" key="6">
    <source>
        <dbReference type="SAM" id="Phobius"/>
    </source>
</evidence>
<feature type="transmembrane region" description="Helical" evidence="6">
    <location>
        <begin position="20"/>
        <end position="37"/>
    </location>
</feature>
<proteinExistence type="predicted"/>
<evidence type="ECO:0000256" key="5">
    <source>
        <dbReference type="ARBA" id="ARBA00023136"/>
    </source>
</evidence>
<feature type="transmembrane region" description="Helical" evidence="6">
    <location>
        <begin position="407"/>
        <end position="425"/>
    </location>
</feature>
<evidence type="ECO:0000256" key="1">
    <source>
        <dbReference type="ARBA" id="ARBA00004651"/>
    </source>
</evidence>
<dbReference type="GO" id="GO:0022857">
    <property type="term" value="F:transmembrane transporter activity"/>
    <property type="evidence" value="ECO:0007669"/>
    <property type="project" value="InterPro"/>
</dbReference>
<evidence type="ECO:0000259" key="7">
    <source>
        <dbReference type="PROSITE" id="PS50850"/>
    </source>
</evidence>
<feature type="transmembrane region" description="Helical" evidence="6">
    <location>
        <begin position="139"/>
        <end position="158"/>
    </location>
</feature>
<sequence length="443" mass="45937">MISIGTVAISVHFASGESTSWVISAMYIATAVCAPMAGRFGAVFGARRVFVAGLALTGLGATIGMLAPSIGWLIAAYAVIGTGISVHTPNAMTIIRGDGERHQRSTRHAITALVITGQSTAALGPTLGGLLVGAFGWQAILWVNFPMVLLSAAAIMAVDVGDVGNRTGTAGGVAKTLRAFDLLGAVLFVATLTPTMFFLISLRGAPAWWVGLAALVALAVFVAVELHVDDPFLHVRELRANAPLRWTLIRVVGVYVTFYLTFFGIPQWLQQVRGMTPTQAGLIMLPLASIGVVATLGGTVIFRRFGARITLLAAGLALLGAGIGVTFFEKTSAPVWVLVVVAGALGVPNGLYNIANQNLVNAASSAEAVGMAIGMYRTMMFVGANLAVAILALITGGRFDDAGMTRIGSVIIGVTVVLLLGALVAPHLRGEAVRAEQDVPLAR</sequence>
<dbReference type="PANTHER" id="PTHR42718:SF9">
    <property type="entry name" value="MAJOR FACILITATOR SUPERFAMILY MULTIDRUG TRANSPORTER MFSC"/>
    <property type="match status" value="1"/>
</dbReference>
<dbReference type="SUPFAM" id="SSF103473">
    <property type="entry name" value="MFS general substrate transporter"/>
    <property type="match status" value="1"/>
</dbReference>
<keyword evidence="3 6" id="KW-0812">Transmembrane</keyword>
<feature type="transmembrane region" description="Helical" evidence="6">
    <location>
        <begin position="179"/>
        <end position="200"/>
    </location>
</feature>
<gene>
    <name evidence="8" type="ORF">C6V83_05205</name>
</gene>
<dbReference type="Gene3D" id="1.20.1720.10">
    <property type="entry name" value="Multidrug resistance protein D"/>
    <property type="match status" value="1"/>
</dbReference>
<feature type="transmembrane region" description="Helical" evidence="6">
    <location>
        <begin position="109"/>
        <end position="133"/>
    </location>
</feature>
<dbReference type="Pfam" id="PF07690">
    <property type="entry name" value="MFS_1"/>
    <property type="match status" value="1"/>
</dbReference>
<reference evidence="8 9" key="1">
    <citation type="submission" date="2018-03" db="EMBL/GenBank/DDBJ databases">
        <title>Characteristics and genome of n-alkane degrading marine bacteria Gordonia iterans isolated from crude oil contaminated in Tae-an, South Korea.</title>
        <authorList>
            <person name="Lee S.-S."/>
            <person name="Kim H."/>
        </authorList>
    </citation>
    <scope>NUCLEOTIDE SEQUENCE [LARGE SCALE GENOMIC DNA]</scope>
    <source>
        <strain evidence="8 9">Co17</strain>
    </source>
</reference>
<evidence type="ECO:0000256" key="3">
    <source>
        <dbReference type="ARBA" id="ARBA00022692"/>
    </source>
</evidence>
<feature type="transmembrane region" description="Helical" evidence="6">
    <location>
        <begin position="247"/>
        <end position="269"/>
    </location>
</feature>
<dbReference type="PANTHER" id="PTHR42718">
    <property type="entry name" value="MAJOR FACILITATOR SUPERFAMILY MULTIDRUG TRANSPORTER MFSC"/>
    <property type="match status" value="1"/>
</dbReference>
<dbReference type="EMBL" id="CP027433">
    <property type="protein sequence ID" value="AVM02032.1"/>
    <property type="molecule type" value="Genomic_DNA"/>
</dbReference>
<feature type="transmembrane region" description="Helical" evidence="6">
    <location>
        <begin position="309"/>
        <end position="328"/>
    </location>
</feature>
<keyword evidence="9" id="KW-1185">Reference proteome</keyword>
<feature type="transmembrane region" description="Helical" evidence="6">
    <location>
        <begin position="74"/>
        <end position="97"/>
    </location>
</feature>
<keyword evidence="2" id="KW-0813">Transport</keyword>
<dbReference type="InterPro" id="IPR011701">
    <property type="entry name" value="MFS"/>
</dbReference>
<organism evidence="8 9">
    <name type="scientific">Gordonia iterans</name>
    <dbReference type="NCBI Taxonomy" id="1004901"/>
    <lineage>
        <taxon>Bacteria</taxon>
        <taxon>Bacillati</taxon>
        <taxon>Actinomycetota</taxon>
        <taxon>Actinomycetes</taxon>
        <taxon>Mycobacteriales</taxon>
        <taxon>Gordoniaceae</taxon>
        <taxon>Gordonia</taxon>
    </lineage>
</organism>
<dbReference type="KEGG" id="git:C6V83_05205"/>
<name>A0A2S0KK25_9ACTN</name>
<dbReference type="GO" id="GO:0005886">
    <property type="term" value="C:plasma membrane"/>
    <property type="evidence" value="ECO:0007669"/>
    <property type="project" value="UniProtKB-SubCell"/>
</dbReference>
<dbReference type="PROSITE" id="PS50850">
    <property type="entry name" value="MFS"/>
    <property type="match status" value="1"/>
</dbReference>
<comment type="subcellular location">
    <subcellularLocation>
        <location evidence="1">Cell membrane</location>
        <topology evidence="1">Multi-pass membrane protein</topology>
    </subcellularLocation>
</comment>
<accession>A0A2S0KK25</accession>
<dbReference type="OrthoDB" id="3281800at2"/>
<keyword evidence="5 6" id="KW-0472">Membrane</keyword>
<protein>
    <submittedName>
        <fullName evidence="8">MFS transporter</fullName>
    </submittedName>
</protein>
<dbReference type="InterPro" id="IPR020846">
    <property type="entry name" value="MFS_dom"/>
</dbReference>
<dbReference type="Gene3D" id="1.20.1250.20">
    <property type="entry name" value="MFS general substrate transporter like domains"/>
    <property type="match status" value="1"/>
</dbReference>
<evidence type="ECO:0000313" key="8">
    <source>
        <dbReference type="EMBL" id="AVM02032.1"/>
    </source>
</evidence>
<feature type="domain" description="Major facilitator superfamily (MFS) profile" evidence="7">
    <location>
        <begin position="1"/>
        <end position="433"/>
    </location>
</feature>
<dbReference type="AlphaFoldDB" id="A0A2S0KK25"/>
<feature type="transmembrane region" description="Helical" evidence="6">
    <location>
        <begin position="376"/>
        <end position="395"/>
    </location>
</feature>
<dbReference type="InterPro" id="IPR036259">
    <property type="entry name" value="MFS_trans_sf"/>
</dbReference>
<feature type="transmembrane region" description="Helical" evidence="6">
    <location>
        <begin position="334"/>
        <end position="355"/>
    </location>
</feature>
<evidence type="ECO:0000256" key="2">
    <source>
        <dbReference type="ARBA" id="ARBA00022448"/>
    </source>
</evidence>
<feature type="transmembrane region" description="Helical" evidence="6">
    <location>
        <begin position="206"/>
        <end position="226"/>
    </location>
</feature>
<feature type="transmembrane region" description="Helical" evidence="6">
    <location>
        <begin position="281"/>
        <end position="302"/>
    </location>
</feature>
<evidence type="ECO:0000256" key="4">
    <source>
        <dbReference type="ARBA" id="ARBA00022989"/>
    </source>
</evidence>
<feature type="transmembrane region" description="Helical" evidence="6">
    <location>
        <begin position="49"/>
        <end position="68"/>
    </location>
</feature>
<dbReference type="Proteomes" id="UP000239814">
    <property type="component" value="Chromosome"/>
</dbReference>